<dbReference type="InterPro" id="IPR012677">
    <property type="entry name" value="Nucleotide-bd_a/b_plait_sf"/>
</dbReference>
<evidence type="ECO:0000259" key="2">
    <source>
        <dbReference type="SMART" id="SM00360"/>
    </source>
</evidence>
<feature type="domain" description="RRM" evidence="2">
    <location>
        <begin position="516"/>
        <end position="592"/>
    </location>
</feature>
<comment type="caution">
    <text evidence="3">The sequence shown here is derived from an EMBL/GenBank/DDBJ whole genome shotgun (WGS) entry which is preliminary data.</text>
</comment>
<dbReference type="SUPFAM" id="SSF54928">
    <property type="entry name" value="RNA-binding domain, RBD"/>
    <property type="match status" value="6"/>
</dbReference>
<evidence type="ECO:0000313" key="4">
    <source>
        <dbReference type="Proteomes" id="UP000824890"/>
    </source>
</evidence>
<keyword evidence="1" id="KW-0694">RNA-binding</keyword>
<feature type="domain" description="RRM" evidence="2">
    <location>
        <begin position="276"/>
        <end position="352"/>
    </location>
</feature>
<protein>
    <recommendedName>
        <fullName evidence="2">RRM domain-containing protein</fullName>
    </recommendedName>
</protein>
<feature type="domain" description="RRM" evidence="2">
    <location>
        <begin position="139"/>
        <end position="207"/>
    </location>
</feature>
<evidence type="ECO:0000256" key="1">
    <source>
        <dbReference type="ARBA" id="ARBA00022884"/>
    </source>
</evidence>
<feature type="domain" description="RRM" evidence="2">
    <location>
        <begin position="32"/>
        <end position="108"/>
    </location>
</feature>
<dbReference type="PANTHER" id="PTHR23236:SF76">
    <property type="entry name" value="RRM DOMAIN-CONTAINING PROTEIN"/>
    <property type="match status" value="1"/>
</dbReference>
<keyword evidence="4" id="KW-1185">Reference proteome</keyword>
<dbReference type="PANTHER" id="PTHR23236">
    <property type="entry name" value="EUKARYOTIC TRANSLATION INITIATION FACTOR 4B/4H"/>
    <property type="match status" value="1"/>
</dbReference>
<sequence length="727" mass="79220">MERSEPSSGLIDFINASMERSESSSRVSAPIRIGVEGYDTSLEPIDLYRALESLFKTCGEVHNMEIRRDRVTKALQKSCIVILRGEGAGDKALQLNGSDIGGRKIVVTSLPPGLDLSTGLSTDVLAARNVAHNKRNSEGISVTGYDTSLTKDDVKNALTNHFSTCGEITDVFVLNSRALVYFYEQGSNNRALQLSGTDLGGCTLVVKALPYPKPKGSAWTRLRYRFRSATLSTITGWAHQIPWRDPNLLLVGSLFSTPRWRDPNLLLRFLLRTRIRIGVEGYSTSLKPIDLFRALESLFKICGEVHNIQIRRDPVTNALQRSCIVILRGEGAGDKALQLNGSDIGGSKIVVTSLPPELSELSTGLSTDVLAARSVAHNRRKRSEGISVTGYDTLLTKDDLKNALTNHFSTCGEITDVFVLNSRALVYFYGLGSNNRAVQLSGTDLGGCTVVVKALPYPKPKDTMAVDDPLKPVVATKEAKPNYSMERSEPSSRRIAFLNASMERSESSSPVSAPIRIGVEGYSTSLKPIDLYRALESLFKTCGEVHNIQIRRDPVTNALQRSCIVILRGEGAGDKALQLNGSDIGGSKIVVTSLPPELSELSTGLSTDVLAARSVAHNRRKRSEGISVTGYDTLLTKDDLKNALTNHFSTCGEITDVFVLNSRALVYFYGLGSNNRAVQLSGTDLGGCTVVVKALPYPKPKGSAWTRLRYRFRSATLSTITGWAHQM</sequence>
<organism evidence="3 4">
    <name type="scientific">Brassica napus</name>
    <name type="common">Rape</name>
    <dbReference type="NCBI Taxonomy" id="3708"/>
    <lineage>
        <taxon>Eukaryota</taxon>
        <taxon>Viridiplantae</taxon>
        <taxon>Streptophyta</taxon>
        <taxon>Embryophyta</taxon>
        <taxon>Tracheophyta</taxon>
        <taxon>Spermatophyta</taxon>
        <taxon>Magnoliopsida</taxon>
        <taxon>eudicotyledons</taxon>
        <taxon>Gunneridae</taxon>
        <taxon>Pentapetalae</taxon>
        <taxon>rosids</taxon>
        <taxon>malvids</taxon>
        <taxon>Brassicales</taxon>
        <taxon>Brassicaceae</taxon>
        <taxon>Brassiceae</taxon>
        <taxon>Brassica</taxon>
    </lineage>
</organism>
<name>A0ABQ8DPC3_BRANA</name>
<dbReference type="SMART" id="SM00360">
    <property type="entry name" value="RRM"/>
    <property type="match status" value="6"/>
</dbReference>
<feature type="domain" description="RRM" evidence="2">
    <location>
        <begin position="625"/>
        <end position="693"/>
    </location>
</feature>
<dbReference type="InterPro" id="IPR000504">
    <property type="entry name" value="RRM_dom"/>
</dbReference>
<accession>A0ABQ8DPC3</accession>
<gene>
    <name evidence="3" type="ORF">HID58_008319</name>
</gene>
<dbReference type="Pfam" id="PF00076">
    <property type="entry name" value="RRM_1"/>
    <property type="match status" value="2"/>
</dbReference>
<dbReference type="Gene3D" id="3.30.70.330">
    <property type="match status" value="6"/>
</dbReference>
<feature type="domain" description="RRM" evidence="2">
    <location>
        <begin position="385"/>
        <end position="453"/>
    </location>
</feature>
<dbReference type="Proteomes" id="UP000824890">
    <property type="component" value="Unassembled WGS sequence"/>
</dbReference>
<dbReference type="EMBL" id="JAGKQM010000003">
    <property type="protein sequence ID" value="KAH0931202.1"/>
    <property type="molecule type" value="Genomic_DNA"/>
</dbReference>
<evidence type="ECO:0000313" key="3">
    <source>
        <dbReference type="EMBL" id="KAH0931202.1"/>
    </source>
</evidence>
<dbReference type="InterPro" id="IPR035979">
    <property type="entry name" value="RBD_domain_sf"/>
</dbReference>
<reference evidence="3 4" key="1">
    <citation type="submission" date="2021-05" db="EMBL/GenBank/DDBJ databases">
        <title>Genome Assembly of Synthetic Allotetraploid Brassica napus Reveals Homoeologous Exchanges between Subgenomes.</title>
        <authorList>
            <person name="Davis J.T."/>
        </authorList>
    </citation>
    <scope>NUCLEOTIDE SEQUENCE [LARGE SCALE GENOMIC DNA]</scope>
    <source>
        <strain evidence="4">cv. Da-Ae</strain>
        <tissue evidence="3">Seedling</tissue>
    </source>
</reference>
<proteinExistence type="predicted"/>